<evidence type="ECO:0000313" key="2">
    <source>
        <dbReference type="Proteomes" id="UP000887116"/>
    </source>
</evidence>
<organism evidence="1 2">
    <name type="scientific">Trichonephila clavata</name>
    <name type="common">Joro spider</name>
    <name type="synonym">Nephila clavata</name>
    <dbReference type="NCBI Taxonomy" id="2740835"/>
    <lineage>
        <taxon>Eukaryota</taxon>
        <taxon>Metazoa</taxon>
        <taxon>Ecdysozoa</taxon>
        <taxon>Arthropoda</taxon>
        <taxon>Chelicerata</taxon>
        <taxon>Arachnida</taxon>
        <taxon>Araneae</taxon>
        <taxon>Araneomorphae</taxon>
        <taxon>Entelegynae</taxon>
        <taxon>Araneoidea</taxon>
        <taxon>Nephilidae</taxon>
        <taxon>Trichonephila</taxon>
    </lineage>
</organism>
<accession>A0A8X6FF00</accession>
<dbReference type="Proteomes" id="UP000887116">
    <property type="component" value="Unassembled WGS sequence"/>
</dbReference>
<proteinExistence type="predicted"/>
<comment type="caution">
    <text evidence="1">The sequence shown here is derived from an EMBL/GenBank/DDBJ whole genome shotgun (WGS) entry which is preliminary data.</text>
</comment>
<evidence type="ECO:0000313" key="1">
    <source>
        <dbReference type="EMBL" id="GFQ78383.1"/>
    </source>
</evidence>
<gene>
    <name evidence="1" type="ORF">TNCT_474741</name>
</gene>
<reference evidence="1" key="1">
    <citation type="submission" date="2020-07" db="EMBL/GenBank/DDBJ databases">
        <title>Multicomponent nature underlies the extraordinary mechanical properties of spider dragline silk.</title>
        <authorList>
            <person name="Kono N."/>
            <person name="Nakamura H."/>
            <person name="Mori M."/>
            <person name="Yoshida Y."/>
            <person name="Ohtoshi R."/>
            <person name="Malay A.D."/>
            <person name="Moran D.A.P."/>
            <person name="Tomita M."/>
            <person name="Numata K."/>
            <person name="Arakawa K."/>
        </authorList>
    </citation>
    <scope>NUCLEOTIDE SEQUENCE</scope>
</reference>
<name>A0A8X6FF00_TRICU</name>
<dbReference type="EMBL" id="BMAO01031894">
    <property type="protein sequence ID" value="GFQ78383.1"/>
    <property type="molecule type" value="Genomic_DNA"/>
</dbReference>
<dbReference type="AlphaFoldDB" id="A0A8X6FF00"/>
<sequence length="82" mass="9196">MAQFELISFGRRGVAMELGKRERNSFRNVITFQKGDDSKGGEGWSNPISGVHQAILINVMVLFIRSCRTGMRLEGKRHTGTL</sequence>
<protein>
    <submittedName>
        <fullName evidence="1">Uncharacterized protein</fullName>
    </submittedName>
</protein>
<keyword evidence="2" id="KW-1185">Reference proteome</keyword>